<organism evidence="5 6">
    <name type="scientific">Kwoniella mangroviensis CBS 10435</name>
    <dbReference type="NCBI Taxonomy" id="1331196"/>
    <lineage>
        <taxon>Eukaryota</taxon>
        <taxon>Fungi</taxon>
        <taxon>Dikarya</taxon>
        <taxon>Basidiomycota</taxon>
        <taxon>Agaricomycotina</taxon>
        <taxon>Tremellomycetes</taxon>
        <taxon>Tremellales</taxon>
        <taxon>Cryptococcaceae</taxon>
        <taxon>Kwoniella</taxon>
    </lineage>
</organism>
<comment type="similarity">
    <text evidence="3">Belongs to the MT-A70-like family.</text>
</comment>
<evidence type="ECO:0000256" key="1">
    <source>
        <dbReference type="ARBA" id="ARBA00004123"/>
    </source>
</evidence>
<feature type="compositionally biased region" description="Polar residues" evidence="4">
    <location>
        <begin position="407"/>
        <end position="416"/>
    </location>
</feature>
<protein>
    <recommendedName>
        <fullName evidence="7">Transcription regulator</fullName>
    </recommendedName>
</protein>
<feature type="compositionally biased region" description="Gly residues" evidence="4">
    <location>
        <begin position="525"/>
        <end position="534"/>
    </location>
</feature>
<evidence type="ECO:0000313" key="5">
    <source>
        <dbReference type="EMBL" id="OCF60918.1"/>
    </source>
</evidence>
<dbReference type="Proteomes" id="UP000092583">
    <property type="component" value="Unassembled WGS sequence"/>
</dbReference>
<dbReference type="STRING" id="1331196.A0A1B9IZF9"/>
<dbReference type="Pfam" id="PF05063">
    <property type="entry name" value="MT-A70"/>
    <property type="match status" value="1"/>
</dbReference>
<comment type="subcellular location">
    <subcellularLocation>
        <location evidence="1">Nucleus</location>
    </subcellularLocation>
</comment>
<dbReference type="SUPFAM" id="SSF53335">
    <property type="entry name" value="S-adenosyl-L-methionine-dependent methyltransferases"/>
    <property type="match status" value="1"/>
</dbReference>
<dbReference type="InterPro" id="IPR045123">
    <property type="entry name" value="METTL14-like"/>
</dbReference>
<feature type="compositionally biased region" description="Polar residues" evidence="4">
    <location>
        <begin position="364"/>
        <end position="391"/>
    </location>
</feature>
<dbReference type="InterPro" id="IPR029063">
    <property type="entry name" value="SAM-dependent_MTases_sf"/>
</dbReference>
<evidence type="ECO:0008006" key="7">
    <source>
        <dbReference type="Google" id="ProtNLM"/>
    </source>
</evidence>
<dbReference type="GO" id="GO:0036396">
    <property type="term" value="C:RNA N6-methyladenosine methyltransferase complex"/>
    <property type="evidence" value="ECO:0007669"/>
    <property type="project" value="TreeGrafter"/>
</dbReference>
<dbReference type="PROSITE" id="PS51592">
    <property type="entry name" value="SAM_MTA70L_2"/>
    <property type="match status" value="1"/>
</dbReference>
<name>A0A1B9IZF9_9TREE</name>
<dbReference type="PROSITE" id="PS51143">
    <property type="entry name" value="MT_A70"/>
    <property type="match status" value="1"/>
</dbReference>
<accession>A0A1B9IZF9</accession>
<keyword evidence="2" id="KW-0539">Nucleus</keyword>
<reference evidence="6" key="2">
    <citation type="submission" date="2013-12" db="EMBL/GenBank/DDBJ databases">
        <title>Evolution of pathogenesis and genome organization in the Tremellales.</title>
        <authorList>
            <person name="Cuomo C."/>
            <person name="Litvintseva A."/>
            <person name="Heitman J."/>
            <person name="Chen Y."/>
            <person name="Sun S."/>
            <person name="Springer D."/>
            <person name="Dromer F."/>
            <person name="Young S."/>
            <person name="Zeng Q."/>
            <person name="Chapman S."/>
            <person name="Gujja S."/>
            <person name="Saif S."/>
            <person name="Birren B."/>
        </authorList>
    </citation>
    <scope>NUCLEOTIDE SEQUENCE [LARGE SCALE GENOMIC DNA]</scope>
    <source>
        <strain evidence="6">CBS 10435</strain>
    </source>
</reference>
<evidence type="ECO:0000256" key="3">
    <source>
        <dbReference type="PROSITE-ProRule" id="PRU00489"/>
    </source>
</evidence>
<dbReference type="OrthoDB" id="14833at2759"/>
<dbReference type="EMBL" id="KI669459">
    <property type="protein sequence ID" value="OCF60918.1"/>
    <property type="molecule type" value="Genomic_DNA"/>
</dbReference>
<dbReference type="GO" id="GO:0003729">
    <property type="term" value="F:mRNA binding"/>
    <property type="evidence" value="ECO:0007669"/>
    <property type="project" value="TreeGrafter"/>
</dbReference>
<evidence type="ECO:0000256" key="4">
    <source>
        <dbReference type="SAM" id="MobiDB-lite"/>
    </source>
</evidence>
<evidence type="ECO:0000256" key="2">
    <source>
        <dbReference type="ARBA" id="ARBA00023242"/>
    </source>
</evidence>
<dbReference type="InterPro" id="IPR007757">
    <property type="entry name" value="MT-A70-like"/>
</dbReference>
<proteinExistence type="inferred from homology"/>
<feature type="region of interest" description="Disordered" evidence="4">
    <location>
        <begin position="508"/>
        <end position="534"/>
    </location>
</feature>
<evidence type="ECO:0000313" key="6">
    <source>
        <dbReference type="Proteomes" id="UP000092583"/>
    </source>
</evidence>
<feature type="region of interest" description="Disordered" evidence="4">
    <location>
        <begin position="347"/>
        <end position="416"/>
    </location>
</feature>
<gene>
    <name evidence="5" type="ORF">L486_00562</name>
</gene>
<dbReference type="GO" id="GO:0005634">
    <property type="term" value="C:nucleus"/>
    <property type="evidence" value="ECO:0007669"/>
    <property type="project" value="UniProtKB-SubCell"/>
</dbReference>
<keyword evidence="6" id="KW-1185">Reference proteome</keyword>
<reference evidence="5 6" key="1">
    <citation type="submission" date="2013-07" db="EMBL/GenBank/DDBJ databases">
        <title>The Genome Sequence of Kwoniella mangroviensis CBS10435.</title>
        <authorList>
            <consortium name="The Broad Institute Genome Sequencing Platform"/>
            <person name="Cuomo C."/>
            <person name="Litvintseva A."/>
            <person name="Chen Y."/>
            <person name="Heitman J."/>
            <person name="Sun S."/>
            <person name="Springer D."/>
            <person name="Dromer F."/>
            <person name="Young S.K."/>
            <person name="Zeng Q."/>
            <person name="Gargeya S."/>
            <person name="Fitzgerald M."/>
            <person name="Abouelleil A."/>
            <person name="Alvarado L."/>
            <person name="Berlin A.M."/>
            <person name="Chapman S.B."/>
            <person name="Dewar J."/>
            <person name="Goldberg J."/>
            <person name="Griggs A."/>
            <person name="Gujja S."/>
            <person name="Hansen M."/>
            <person name="Howarth C."/>
            <person name="Imamovic A."/>
            <person name="Larimer J."/>
            <person name="McCowan C."/>
            <person name="Murphy C."/>
            <person name="Pearson M."/>
            <person name="Priest M."/>
            <person name="Roberts A."/>
            <person name="Saif S."/>
            <person name="Shea T."/>
            <person name="Sykes S."/>
            <person name="Wortman J."/>
            <person name="Nusbaum C."/>
            <person name="Birren B."/>
        </authorList>
    </citation>
    <scope>NUCLEOTIDE SEQUENCE [LARGE SCALE GENOMIC DNA]</scope>
    <source>
        <strain evidence="5 6">CBS 10435</strain>
    </source>
</reference>
<sequence>MTTAISSHSTFLEDIRNRQTKRRRTIDPEYTFPHQPKIHFNIRREPPPVGESTLGDLASKHNVTNYVKEEETIRNDYCDWFGRSEENEFPSNWILGARDEEICEEYPALKKLMNLKSSLVSTHSHPPLYLQLPSDSPSAVQNGLANNKFDVILINPLVSSWEQTSNLPIRQISSDPSFVFLWVGKGDNEGLERGRECFAKWGFRRAEDIVWVKTNKQNSSSKTDAHPADEDQHCLMGIRGTVRRSTDMRFVHCNVDTDVMIWEGDDDRDSPVFPPFLYTLIENFCLGTRRLELFPTSLNPRRGWVTASTTPVSSVTTQEVVPFDHTTYPAMITESDGRPVLPYHTEIDSLRPKSPQRRPRNLPGGNSTGNLTANTTGNRPSPNPNATSSSFRPQNRQRQQPQQQPNLGMSMQGYNPFNGQVNNPMMNPMGMMGMGMGMGMGMMPFANNPYGQMGIGMGMGVNNGQPGNFAQVPMGMQMPMQMPMGIGQGVGMIPFGGVGVGFDPMTMGGFNPQQGQGNQNQQNQGGTGWQGNWQ</sequence>
<feature type="compositionally biased region" description="Low complexity" evidence="4">
    <location>
        <begin position="392"/>
        <end position="406"/>
    </location>
</feature>
<dbReference type="PANTHER" id="PTHR13107:SF0">
    <property type="entry name" value="N6-ADENOSINE-METHYLTRANSFERASE NON-CATALYTIC SUBUNIT"/>
    <property type="match status" value="1"/>
</dbReference>
<dbReference type="AlphaFoldDB" id="A0A1B9IZF9"/>
<feature type="compositionally biased region" description="Low complexity" evidence="4">
    <location>
        <begin position="508"/>
        <end position="524"/>
    </location>
</feature>
<dbReference type="PANTHER" id="PTHR13107">
    <property type="entry name" value="N6-ADENOSINE-METHYLTRANSFERASE NON-CATALYTIC SUBUNIT"/>
    <property type="match status" value="1"/>
</dbReference>